<name>A0ABU7ZQ93_9HYPH</name>
<accession>A0ABU7ZQ93</accession>
<feature type="transmembrane region" description="Helical" evidence="1">
    <location>
        <begin position="87"/>
        <end position="120"/>
    </location>
</feature>
<dbReference type="RefSeq" id="WP_334252098.1">
    <property type="nucleotide sequence ID" value="NZ_JBAKBE010000008.1"/>
</dbReference>
<keyword evidence="1" id="KW-1133">Transmembrane helix</keyword>
<reference evidence="2 3" key="1">
    <citation type="submission" date="2024-02" db="EMBL/GenBank/DDBJ databases">
        <title>A new putative Pannonibacter species isolated from two cases of bloodstream infections in paediatric patients.</title>
        <authorList>
            <person name="Castellana S."/>
            <person name="De Laurentiis V."/>
            <person name="Grassi M."/>
            <person name="De Leonardis F."/>
            <person name="Mosca A."/>
            <person name="De Carlo C."/>
            <person name="Sparapano E."/>
            <person name="Ronga L."/>
            <person name="Santacroce L."/>
            <person name="Chironna M."/>
            <person name="De Robertis A."/>
            <person name="Bianco A."/>
            <person name="Del Sambro L."/>
            <person name="Capozzi L."/>
            <person name="Parisi A."/>
        </authorList>
    </citation>
    <scope>NUCLEOTIDE SEQUENCE [LARGE SCALE GENOMIC DNA]</scope>
    <source>
        <strain evidence="2 3">Pt2</strain>
    </source>
</reference>
<evidence type="ECO:0000313" key="2">
    <source>
        <dbReference type="EMBL" id="MEH0097399.1"/>
    </source>
</evidence>
<keyword evidence="3" id="KW-1185">Reference proteome</keyword>
<dbReference type="EMBL" id="JBAKBE010000008">
    <property type="protein sequence ID" value="MEH0097399.1"/>
    <property type="molecule type" value="Genomic_DNA"/>
</dbReference>
<sequence length="162" mass="17984">MFEIAAGIVIGFFAILLIARFWLVLLGLCFLVALGLLGLIAWETNTLPTVATVLVFVVAFQLLTWLRSESGEFSDWLRATKPRLWTVGASMWLLFVLTVFSLVCLLGLGIAVVTVFFLLTDPKVEILPAILVIGAGLGLAFFVGRFLYLLGRRYAEDWKSIR</sequence>
<keyword evidence="1" id="KW-0812">Transmembrane</keyword>
<comment type="caution">
    <text evidence="2">The sequence shown here is derived from an EMBL/GenBank/DDBJ whole genome shotgun (WGS) entry which is preliminary data.</text>
</comment>
<protein>
    <submittedName>
        <fullName evidence="2">Uncharacterized protein</fullName>
    </submittedName>
</protein>
<evidence type="ECO:0000256" key="1">
    <source>
        <dbReference type="SAM" id="Phobius"/>
    </source>
</evidence>
<organism evidence="2 3">
    <name type="scientific">Pannonibacter anstelovis</name>
    <dbReference type="NCBI Taxonomy" id="3121537"/>
    <lineage>
        <taxon>Bacteria</taxon>
        <taxon>Pseudomonadati</taxon>
        <taxon>Pseudomonadota</taxon>
        <taxon>Alphaproteobacteria</taxon>
        <taxon>Hyphomicrobiales</taxon>
        <taxon>Stappiaceae</taxon>
        <taxon>Pannonibacter</taxon>
    </lineage>
</organism>
<feature type="transmembrane region" description="Helical" evidence="1">
    <location>
        <begin position="126"/>
        <end position="150"/>
    </location>
</feature>
<proteinExistence type="predicted"/>
<keyword evidence="1" id="KW-0472">Membrane</keyword>
<feature type="transmembrane region" description="Helical" evidence="1">
    <location>
        <begin position="12"/>
        <end position="41"/>
    </location>
</feature>
<dbReference type="Proteomes" id="UP001380822">
    <property type="component" value="Unassembled WGS sequence"/>
</dbReference>
<gene>
    <name evidence="2" type="ORF">V6L76_14130</name>
</gene>
<feature type="transmembrane region" description="Helical" evidence="1">
    <location>
        <begin position="47"/>
        <end position="66"/>
    </location>
</feature>
<evidence type="ECO:0000313" key="3">
    <source>
        <dbReference type="Proteomes" id="UP001380822"/>
    </source>
</evidence>